<name>A0A366MRP4_9BACT</name>
<dbReference type="AlphaFoldDB" id="A0A366MRP4"/>
<dbReference type="OrthoDB" id="9789585at2"/>
<evidence type="ECO:0000313" key="3">
    <source>
        <dbReference type="EMBL" id="RBQ28523.1"/>
    </source>
</evidence>
<dbReference type="SMART" id="SM00450">
    <property type="entry name" value="RHOD"/>
    <property type="match status" value="3"/>
</dbReference>
<comment type="caution">
    <text evidence="3">The sequence shown here is derived from an EMBL/GenBank/DDBJ whole genome shotgun (WGS) entry which is preliminary data.</text>
</comment>
<dbReference type="CDD" id="cd00158">
    <property type="entry name" value="RHOD"/>
    <property type="match status" value="3"/>
</dbReference>
<protein>
    <submittedName>
        <fullName evidence="3">Sulfurtransferase</fullName>
    </submittedName>
</protein>
<proteinExistence type="predicted"/>
<dbReference type="PROSITE" id="PS50206">
    <property type="entry name" value="RHODANESE_3"/>
    <property type="match status" value="3"/>
</dbReference>
<dbReference type="Gene3D" id="3.40.250.10">
    <property type="entry name" value="Rhodanese-like domain"/>
    <property type="match status" value="3"/>
</dbReference>
<feature type="domain" description="Rhodanese" evidence="2">
    <location>
        <begin position="163"/>
        <end position="255"/>
    </location>
</feature>
<reference evidence="3 4" key="1">
    <citation type="submission" date="2017-10" db="EMBL/GenBank/DDBJ databases">
        <title>Genomics of the genus Arcobacter.</title>
        <authorList>
            <person name="Perez-Cataluna A."/>
            <person name="Figueras M.J."/>
        </authorList>
    </citation>
    <scope>NUCLEOTIDE SEQUENCE [LARGE SCALE GENOMIC DNA]</scope>
    <source>
        <strain evidence="3 4">CECT 9230</strain>
    </source>
</reference>
<dbReference type="PANTHER" id="PTHR43031:SF7">
    <property type="entry name" value="NITRIC OXIDE REDUCTASE FLRD-NAD(+) REDUCTASE"/>
    <property type="match status" value="1"/>
</dbReference>
<dbReference type="RefSeq" id="WP_113894779.1">
    <property type="nucleotide sequence ID" value="NZ_JANJGA010000014.1"/>
</dbReference>
<feature type="domain" description="Rhodanese" evidence="2">
    <location>
        <begin position="61"/>
        <end position="154"/>
    </location>
</feature>
<dbReference type="InterPro" id="IPR050229">
    <property type="entry name" value="GlpE_sulfurtransferase"/>
</dbReference>
<evidence type="ECO:0000313" key="4">
    <source>
        <dbReference type="Proteomes" id="UP000252669"/>
    </source>
</evidence>
<feature type="region of interest" description="Disordered" evidence="1">
    <location>
        <begin position="254"/>
        <end position="275"/>
    </location>
</feature>
<feature type="domain" description="Rhodanese" evidence="2">
    <location>
        <begin position="313"/>
        <end position="364"/>
    </location>
</feature>
<dbReference type="InterPro" id="IPR001763">
    <property type="entry name" value="Rhodanese-like_dom"/>
</dbReference>
<feature type="compositionally biased region" description="Basic and acidic residues" evidence="1">
    <location>
        <begin position="258"/>
        <end position="272"/>
    </location>
</feature>
<evidence type="ECO:0000259" key="2">
    <source>
        <dbReference type="PROSITE" id="PS50206"/>
    </source>
</evidence>
<gene>
    <name evidence="3" type="ORF">CRU91_08380</name>
</gene>
<organism evidence="3 4">
    <name type="scientific">Aliarcobacter vitoriensis</name>
    <dbReference type="NCBI Taxonomy" id="2011099"/>
    <lineage>
        <taxon>Bacteria</taxon>
        <taxon>Pseudomonadati</taxon>
        <taxon>Campylobacterota</taxon>
        <taxon>Epsilonproteobacteria</taxon>
        <taxon>Campylobacterales</taxon>
        <taxon>Arcobacteraceae</taxon>
        <taxon>Aliarcobacter</taxon>
    </lineage>
</organism>
<sequence length="395" mass="43586">MKKIVSSLVVVSILGFGGLFANEIPNLTKPTPAVLELINKYKLEQVDFEYVKQKVGIGHRGSAEAILIDARPEAKYVRGTIPSSLNITDGTFEDGYKQLIDVSKDKELIVYCGGYGCEKSPIVANLLKKKGHKKVKVYSAGEPQWATKSYLEVGTVVIKSYQENNSALLVDARPNAKFMQETILGSISIPDTELDKLIGRFPINKDEKIVTFCSGYSCEKSNIVANKLLELGYKNVSVYAGGVPEWKKAGLPTTIGGKKSEDKPKEAKKEFSKNGAKLGSDEGTVDGEWLKSLILENKVPSYIQIVNVLSKKDFEKGNIEGSINIETDKLSAKEILEKLPKDKTIIFHCSAGARSLEAYMKLQKDKVDLSEIFYFDANIICEGNKCKIDVNEPLE</sequence>
<evidence type="ECO:0000256" key="1">
    <source>
        <dbReference type="SAM" id="MobiDB-lite"/>
    </source>
</evidence>
<dbReference type="PANTHER" id="PTHR43031">
    <property type="entry name" value="FAD-DEPENDENT OXIDOREDUCTASE"/>
    <property type="match status" value="1"/>
</dbReference>
<dbReference type="Pfam" id="PF00581">
    <property type="entry name" value="Rhodanese"/>
    <property type="match status" value="3"/>
</dbReference>
<dbReference type="EMBL" id="PDKB01000014">
    <property type="protein sequence ID" value="RBQ28523.1"/>
    <property type="molecule type" value="Genomic_DNA"/>
</dbReference>
<accession>A0A366MRP4</accession>
<keyword evidence="4" id="KW-1185">Reference proteome</keyword>
<dbReference type="InterPro" id="IPR036873">
    <property type="entry name" value="Rhodanese-like_dom_sf"/>
</dbReference>
<dbReference type="SUPFAM" id="SSF52821">
    <property type="entry name" value="Rhodanese/Cell cycle control phosphatase"/>
    <property type="match status" value="3"/>
</dbReference>
<dbReference type="Proteomes" id="UP000252669">
    <property type="component" value="Unassembled WGS sequence"/>
</dbReference>